<gene>
    <name evidence="1" type="ORF">XENOCAPTIV_029042</name>
</gene>
<accession>A0ABV0S3R0</accession>
<proteinExistence type="predicted"/>
<sequence length="109" mass="12095">MKRLWSNDERRTHGVQRKFLKVITSFPGEDLVDHERLVAPPGRLQLPGGGEPQLGLTVHGVSPVRSFFAGIQLYLSKIGPIGLKAQVAEFMRLEKSLFLSENAAFSLLP</sequence>
<evidence type="ECO:0000313" key="2">
    <source>
        <dbReference type="Proteomes" id="UP001434883"/>
    </source>
</evidence>
<keyword evidence="2" id="KW-1185">Reference proteome</keyword>
<dbReference type="EMBL" id="JAHRIN010068038">
    <property type="protein sequence ID" value="MEQ2215205.1"/>
    <property type="molecule type" value="Genomic_DNA"/>
</dbReference>
<dbReference type="Proteomes" id="UP001434883">
    <property type="component" value="Unassembled WGS sequence"/>
</dbReference>
<organism evidence="1 2">
    <name type="scientific">Xenoophorus captivus</name>
    <dbReference type="NCBI Taxonomy" id="1517983"/>
    <lineage>
        <taxon>Eukaryota</taxon>
        <taxon>Metazoa</taxon>
        <taxon>Chordata</taxon>
        <taxon>Craniata</taxon>
        <taxon>Vertebrata</taxon>
        <taxon>Euteleostomi</taxon>
        <taxon>Actinopterygii</taxon>
        <taxon>Neopterygii</taxon>
        <taxon>Teleostei</taxon>
        <taxon>Neoteleostei</taxon>
        <taxon>Acanthomorphata</taxon>
        <taxon>Ovalentaria</taxon>
        <taxon>Atherinomorphae</taxon>
        <taxon>Cyprinodontiformes</taxon>
        <taxon>Goodeidae</taxon>
        <taxon>Xenoophorus</taxon>
    </lineage>
</organism>
<comment type="caution">
    <text evidence="1">The sequence shown here is derived from an EMBL/GenBank/DDBJ whole genome shotgun (WGS) entry which is preliminary data.</text>
</comment>
<name>A0ABV0S3R0_9TELE</name>
<evidence type="ECO:0000313" key="1">
    <source>
        <dbReference type="EMBL" id="MEQ2215205.1"/>
    </source>
</evidence>
<protein>
    <submittedName>
        <fullName evidence="1">Uncharacterized protein</fullName>
    </submittedName>
</protein>
<reference evidence="1 2" key="1">
    <citation type="submission" date="2021-06" db="EMBL/GenBank/DDBJ databases">
        <authorList>
            <person name="Palmer J.M."/>
        </authorList>
    </citation>
    <scope>NUCLEOTIDE SEQUENCE [LARGE SCALE GENOMIC DNA]</scope>
    <source>
        <strain evidence="1 2">XC_2019</strain>
        <tissue evidence="1">Muscle</tissue>
    </source>
</reference>